<evidence type="ECO:0000313" key="1">
    <source>
        <dbReference type="EMBL" id="MPN26082.1"/>
    </source>
</evidence>
<reference evidence="1" key="1">
    <citation type="submission" date="2019-08" db="EMBL/GenBank/DDBJ databases">
        <authorList>
            <person name="Kucharzyk K."/>
            <person name="Murdoch R.W."/>
            <person name="Higgins S."/>
            <person name="Loffler F."/>
        </authorList>
    </citation>
    <scope>NUCLEOTIDE SEQUENCE</scope>
</reference>
<protein>
    <submittedName>
        <fullName evidence="1">Uncharacterized protein</fullName>
    </submittedName>
</protein>
<gene>
    <name evidence="1" type="ORF">SDC9_173504</name>
</gene>
<name>A0A645GJM2_9ZZZZ</name>
<organism evidence="1">
    <name type="scientific">bioreactor metagenome</name>
    <dbReference type="NCBI Taxonomy" id="1076179"/>
    <lineage>
        <taxon>unclassified sequences</taxon>
        <taxon>metagenomes</taxon>
        <taxon>ecological metagenomes</taxon>
    </lineage>
</organism>
<dbReference type="EMBL" id="VSSQ01075497">
    <property type="protein sequence ID" value="MPN26082.1"/>
    <property type="molecule type" value="Genomic_DNA"/>
</dbReference>
<accession>A0A645GJM2</accession>
<proteinExistence type="predicted"/>
<sequence length="116" mass="13098">MRYIFARRVAVGDFQQAGQARIRSACRLRSEHIASGPFGAEAGHIGYLLGEHTEVDERVQRLTGDRFILIHIGQRTGVERAEEVLLQHRCGHRDVTRRIRIGNRARVLGDKAADDI</sequence>
<dbReference type="AlphaFoldDB" id="A0A645GJM2"/>
<comment type="caution">
    <text evidence="1">The sequence shown here is derived from an EMBL/GenBank/DDBJ whole genome shotgun (WGS) entry which is preliminary data.</text>
</comment>